<feature type="transmembrane region" description="Helical" evidence="10">
    <location>
        <begin position="303"/>
        <end position="323"/>
    </location>
</feature>
<evidence type="ECO:0000256" key="4">
    <source>
        <dbReference type="ARBA" id="ARBA00022597"/>
    </source>
</evidence>
<evidence type="ECO:0000313" key="13">
    <source>
        <dbReference type="Proteomes" id="UP000195043"/>
    </source>
</evidence>
<dbReference type="Proteomes" id="UP000195043">
    <property type="component" value="Unassembled WGS sequence"/>
</dbReference>
<dbReference type="GO" id="GO:0009401">
    <property type="term" value="P:phosphoenolpyruvate-dependent sugar phosphotransferase system"/>
    <property type="evidence" value="ECO:0007669"/>
    <property type="project" value="UniProtKB-KW"/>
</dbReference>
<dbReference type="Pfam" id="PF02378">
    <property type="entry name" value="PTS_EIIC"/>
    <property type="match status" value="1"/>
</dbReference>
<evidence type="ECO:0000259" key="11">
    <source>
        <dbReference type="PROSITE" id="PS51105"/>
    </source>
</evidence>
<evidence type="ECO:0000256" key="2">
    <source>
        <dbReference type="ARBA" id="ARBA00022448"/>
    </source>
</evidence>
<organism evidence="12 13">
    <name type="scientific">Candidatus Enterococcus testudinis</name>
    <dbReference type="NCBI Taxonomy" id="1834191"/>
    <lineage>
        <taxon>Bacteria</taxon>
        <taxon>Bacillati</taxon>
        <taxon>Bacillota</taxon>
        <taxon>Bacilli</taxon>
        <taxon>Lactobacillales</taxon>
        <taxon>Enterococcaceae</taxon>
        <taxon>Enterococcus</taxon>
    </lineage>
</organism>
<evidence type="ECO:0000256" key="3">
    <source>
        <dbReference type="ARBA" id="ARBA00022475"/>
    </source>
</evidence>
<dbReference type="InterPro" id="IPR003352">
    <property type="entry name" value="PTS_EIIC"/>
</dbReference>
<evidence type="ECO:0000256" key="5">
    <source>
        <dbReference type="ARBA" id="ARBA00022683"/>
    </source>
</evidence>
<feature type="transmembrane region" description="Helical" evidence="10">
    <location>
        <begin position="108"/>
        <end position="128"/>
    </location>
</feature>
<keyword evidence="8 9" id="KW-0472">Membrane</keyword>
<dbReference type="STRING" id="1834191.A5886_002723"/>
<keyword evidence="2 9" id="KW-0813">Transport</keyword>
<feature type="domain" description="PTS EIIC type-3" evidence="11">
    <location>
        <begin position="8"/>
        <end position="429"/>
    </location>
</feature>
<feature type="transmembrane region" description="Helical" evidence="10">
    <location>
        <begin position="27"/>
        <end position="48"/>
    </location>
</feature>
<evidence type="ECO:0000256" key="10">
    <source>
        <dbReference type="SAM" id="Phobius"/>
    </source>
</evidence>
<gene>
    <name evidence="12" type="ORF">A5886_002723</name>
</gene>
<sequence>MNSVFTFLETRLMPPLNKVANLRFIRAIMQAGIITVPFTIVGSIFLIINNLPQIIPPLAGFFEATILKFSPLYTVATTMSIGSIAVFYCLATGYYLTDIYRKEDKLDVSSFVGAILGLYAFLLTIIQVDITDGAAQLLQSESDTAIIYNGIAVGGWITRFSGVGIFIGIITAVLATQMYRLCVKHKITIHMPEGVPDGVSKAFASLIPAILIAFVMLVINGVLAVFHTDLHGLLSKPFEFVKDLTGSWLGIIVIMLLIHLLWAVGVHGTAVIKNSFINPILLVALTENIDGANNIFAGDFVNMYIFIGGAGSTLGLVLLMLFAAKSQQLKVLGKAAILPGLFNINEPVIFGAPIVYNPYLIIPFIITPLINVSIAYFASSVGFVNKIITGIPWISPLGIGAFLGTGGDFRAVLIALINLGVSIVCYYPFFKMYDGKLFAEQEGIKENQA</sequence>
<evidence type="ECO:0000313" key="12">
    <source>
        <dbReference type="EMBL" id="OTN77623.1"/>
    </source>
</evidence>
<dbReference type="InterPro" id="IPR051088">
    <property type="entry name" value="PTS_Sugar-EIIC/EIIB"/>
</dbReference>
<dbReference type="GO" id="GO:1901264">
    <property type="term" value="P:carbohydrate derivative transport"/>
    <property type="evidence" value="ECO:0007669"/>
    <property type="project" value="TreeGrafter"/>
</dbReference>
<evidence type="ECO:0000256" key="8">
    <source>
        <dbReference type="ARBA" id="ARBA00023136"/>
    </source>
</evidence>
<comment type="subcellular location">
    <subcellularLocation>
        <location evidence="1">Cell membrane</location>
        <topology evidence="1">Multi-pass membrane protein</topology>
    </subcellularLocation>
</comment>
<dbReference type="RefSeq" id="WP_086275626.1">
    <property type="nucleotide sequence ID" value="NZ_NGKU01000001.1"/>
</dbReference>
<comment type="caution">
    <text evidence="12">The sequence shown here is derived from an EMBL/GenBank/DDBJ whole genome shotgun (WGS) entry which is preliminary data.</text>
</comment>
<dbReference type="OrthoDB" id="1550290at2"/>
<dbReference type="PIRSF" id="PIRSF006351">
    <property type="entry name" value="PTS_EIIC-Cellobiose"/>
    <property type="match status" value="1"/>
</dbReference>
<dbReference type="PANTHER" id="PTHR33989:SF8">
    <property type="entry name" value="PERMEASE IIC COMPONENT"/>
    <property type="match status" value="1"/>
</dbReference>
<evidence type="ECO:0000256" key="9">
    <source>
        <dbReference type="PIRNR" id="PIRNR006351"/>
    </source>
</evidence>
<keyword evidence="3 9" id="KW-1003">Cell membrane</keyword>
<keyword evidence="13" id="KW-1185">Reference proteome</keyword>
<keyword evidence="4 9" id="KW-0762">Sugar transport</keyword>
<name>A0A242AAI4_9ENTE</name>
<feature type="transmembrane region" description="Helical" evidence="10">
    <location>
        <begin position="246"/>
        <end position="264"/>
    </location>
</feature>
<evidence type="ECO:0000256" key="6">
    <source>
        <dbReference type="ARBA" id="ARBA00022692"/>
    </source>
</evidence>
<proteinExistence type="predicted"/>
<dbReference type="GO" id="GO:0008982">
    <property type="term" value="F:protein-N(PI)-phosphohistidine-sugar phosphotransferase activity"/>
    <property type="evidence" value="ECO:0007669"/>
    <property type="project" value="UniProtKB-UniRule"/>
</dbReference>
<dbReference type="NCBIfam" id="NF007157">
    <property type="entry name" value="PRK09592.1"/>
    <property type="match status" value="1"/>
</dbReference>
<dbReference type="NCBIfam" id="TIGR00410">
    <property type="entry name" value="lacE"/>
    <property type="match status" value="1"/>
</dbReference>
<feature type="transmembrane region" description="Helical" evidence="10">
    <location>
        <begin position="163"/>
        <end position="182"/>
    </location>
</feature>
<keyword evidence="7 10" id="KW-1133">Transmembrane helix</keyword>
<feature type="transmembrane region" description="Helical" evidence="10">
    <location>
        <begin position="203"/>
        <end position="226"/>
    </location>
</feature>
<dbReference type="PANTHER" id="PTHR33989">
    <property type="match status" value="1"/>
</dbReference>
<feature type="transmembrane region" description="Helical" evidence="10">
    <location>
        <begin position="383"/>
        <end position="403"/>
    </location>
</feature>
<feature type="transmembrane region" description="Helical" evidence="10">
    <location>
        <begin position="409"/>
        <end position="429"/>
    </location>
</feature>
<accession>A0A242AAI4</accession>
<comment type="function">
    <text evidence="9">The phosphoenolpyruvate-dependent sugar phosphotransferase system (PTS), a major carbohydrate active -transport system, catalyzes the phosphorylation of incoming sugar substrates concomitant with their translocation across the cell membrane.</text>
</comment>
<keyword evidence="5" id="KW-0598">Phosphotransferase system</keyword>
<evidence type="ECO:0000256" key="7">
    <source>
        <dbReference type="ARBA" id="ARBA00022989"/>
    </source>
</evidence>
<evidence type="ECO:0000256" key="1">
    <source>
        <dbReference type="ARBA" id="ARBA00004651"/>
    </source>
</evidence>
<reference evidence="12 13" key="1">
    <citation type="submission" date="2017-05" db="EMBL/GenBank/DDBJ databases">
        <title>The Genome Sequence of Enterococcus sp. 8G7_MSG3316.</title>
        <authorList>
            <consortium name="The Broad Institute Genomics Platform"/>
            <consortium name="The Broad Institute Genomic Center for Infectious Diseases"/>
            <person name="Earl A."/>
            <person name="Manson A."/>
            <person name="Schwartman J."/>
            <person name="Gilmore M."/>
            <person name="Abouelleil A."/>
            <person name="Cao P."/>
            <person name="Chapman S."/>
            <person name="Cusick C."/>
            <person name="Shea T."/>
            <person name="Young S."/>
            <person name="Neafsey D."/>
            <person name="Nusbaum C."/>
            <person name="Birren B."/>
        </authorList>
    </citation>
    <scope>NUCLEOTIDE SEQUENCE [LARGE SCALE GENOMIC DNA]</scope>
    <source>
        <strain evidence="12 13">8G7_MSG3316</strain>
    </source>
</reference>
<dbReference type="AlphaFoldDB" id="A0A242AAI4"/>
<dbReference type="EMBL" id="NGKU01000001">
    <property type="protein sequence ID" value="OTN77623.1"/>
    <property type="molecule type" value="Genomic_DNA"/>
</dbReference>
<dbReference type="GO" id="GO:0005886">
    <property type="term" value="C:plasma membrane"/>
    <property type="evidence" value="ECO:0007669"/>
    <property type="project" value="UniProtKB-SubCell"/>
</dbReference>
<protein>
    <recommendedName>
        <fullName evidence="9">Permease IIC component</fullName>
    </recommendedName>
</protein>
<keyword evidence="6 10" id="KW-0812">Transmembrane</keyword>
<dbReference type="InterPro" id="IPR004501">
    <property type="entry name" value="PTS_EIIC_3"/>
</dbReference>
<dbReference type="InterPro" id="IPR004796">
    <property type="entry name" value="PTS_IIC_cello"/>
</dbReference>
<dbReference type="PROSITE" id="PS51105">
    <property type="entry name" value="PTS_EIIC_TYPE_3"/>
    <property type="match status" value="1"/>
</dbReference>
<feature type="transmembrane region" description="Helical" evidence="10">
    <location>
        <begin position="72"/>
        <end position="96"/>
    </location>
</feature>